<dbReference type="AlphaFoldDB" id="A0A6M3M215"/>
<proteinExistence type="predicted"/>
<sequence length="64" mass="7591">MNIIREGQTTPIREITNVLKQVEDSMAKDKLKIPSSLAHTIREVLIEIILVRKLFRYRRKEARM</sequence>
<gene>
    <name evidence="1" type="ORF">MM171B02023_0014</name>
</gene>
<evidence type="ECO:0000313" key="1">
    <source>
        <dbReference type="EMBL" id="QJB01781.1"/>
    </source>
</evidence>
<dbReference type="EMBL" id="MT143732">
    <property type="protein sequence ID" value="QJB01781.1"/>
    <property type="molecule type" value="Genomic_DNA"/>
</dbReference>
<protein>
    <submittedName>
        <fullName evidence="1">Uncharacterized protein</fullName>
    </submittedName>
</protein>
<accession>A0A6M3M215</accession>
<organism evidence="1">
    <name type="scientific">viral metagenome</name>
    <dbReference type="NCBI Taxonomy" id="1070528"/>
    <lineage>
        <taxon>unclassified sequences</taxon>
        <taxon>metagenomes</taxon>
        <taxon>organismal metagenomes</taxon>
    </lineage>
</organism>
<reference evidence="1" key="1">
    <citation type="submission" date="2020-03" db="EMBL/GenBank/DDBJ databases">
        <title>The deep terrestrial virosphere.</title>
        <authorList>
            <person name="Holmfeldt K."/>
            <person name="Nilsson E."/>
            <person name="Simone D."/>
            <person name="Lopez-Fernandez M."/>
            <person name="Wu X."/>
            <person name="de Brujin I."/>
            <person name="Lundin D."/>
            <person name="Andersson A."/>
            <person name="Bertilsson S."/>
            <person name="Dopson M."/>
        </authorList>
    </citation>
    <scope>NUCLEOTIDE SEQUENCE</scope>
    <source>
        <strain evidence="1">MM171B02023</strain>
    </source>
</reference>
<name>A0A6M3M215_9ZZZZ</name>